<keyword evidence="2" id="KW-1185">Reference proteome</keyword>
<sequence length="100" mass="11812">MNTAQQKIDALIKVGAENLLENTLRKLIKLQIARYQHAIKQITPDLKTFEREFKMSSDECYRRFNTGELGDNSDLFEWVSLYENVLLYQQRIRMLETVLA</sequence>
<gene>
    <name evidence="1" type="ORF">U27_00288</name>
</gene>
<dbReference type="AlphaFoldDB" id="A0A081C742"/>
<dbReference type="HOGENOM" id="CLU_2380025_0_0_0"/>
<dbReference type="eggNOG" id="ENOG5033N5T">
    <property type="taxonomic scope" value="Bacteria"/>
</dbReference>
<evidence type="ECO:0000313" key="1">
    <source>
        <dbReference type="EMBL" id="GAK60397.1"/>
    </source>
</evidence>
<name>A0A081C742_VECG1</name>
<protein>
    <submittedName>
        <fullName evidence="1">Uncharacterized protein</fullName>
    </submittedName>
</protein>
<dbReference type="Proteomes" id="UP000030661">
    <property type="component" value="Unassembled WGS sequence"/>
</dbReference>
<proteinExistence type="predicted"/>
<dbReference type="EMBL" id="DF820473">
    <property type="protein sequence ID" value="GAK60397.1"/>
    <property type="molecule type" value="Genomic_DNA"/>
</dbReference>
<organism evidence="1">
    <name type="scientific">Vecturithrix granuli</name>
    <dbReference type="NCBI Taxonomy" id="1499967"/>
    <lineage>
        <taxon>Bacteria</taxon>
        <taxon>Candidatus Moduliflexota</taxon>
        <taxon>Candidatus Vecturitrichia</taxon>
        <taxon>Candidatus Vecturitrichales</taxon>
        <taxon>Candidatus Vecturitrichaceae</taxon>
        <taxon>Candidatus Vecturithrix</taxon>
    </lineage>
</organism>
<accession>A0A081C742</accession>
<evidence type="ECO:0000313" key="2">
    <source>
        <dbReference type="Proteomes" id="UP000030661"/>
    </source>
</evidence>
<dbReference type="STRING" id="1499967.U27_00288"/>
<reference evidence="1" key="1">
    <citation type="journal article" date="2015" name="PeerJ">
        <title>First genomic representation of candidate bacterial phylum KSB3 points to enhanced environmental sensing as a trigger of wastewater bulking.</title>
        <authorList>
            <person name="Sekiguchi Y."/>
            <person name="Ohashi A."/>
            <person name="Parks D.H."/>
            <person name="Yamauchi T."/>
            <person name="Tyson G.W."/>
            <person name="Hugenholtz P."/>
        </authorList>
    </citation>
    <scope>NUCLEOTIDE SEQUENCE [LARGE SCALE GENOMIC DNA]</scope>
</reference>